<dbReference type="InterPro" id="IPR001584">
    <property type="entry name" value="Integrase_cat-core"/>
</dbReference>
<dbReference type="Pfam" id="PF17921">
    <property type="entry name" value="Integrase_H2C2"/>
    <property type="match status" value="1"/>
</dbReference>
<feature type="region of interest" description="Disordered" evidence="2">
    <location>
        <begin position="1"/>
        <end position="28"/>
    </location>
</feature>
<evidence type="ECO:0000256" key="1">
    <source>
        <dbReference type="ARBA" id="ARBA00039658"/>
    </source>
</evidence>
<dbReference type="InterPro" id="IPR012337">
    <property type="entry name" value="RNaseH-like_sf"/>
</dbReference>
<organism evidence="4 5">
    <name type="scientific">Gouania willdenowi</name>
    <name type="common">Blunt-snouted clingfish</name>
    <name type="synonym">Lepadogaster willdenowi</name>
    <dbReference type="NCBI Taxonomy" id="441366"/>
    <lineage>
        <taxon>Eukaryota</taxon>
        <taxon>Metazoa</taxon>
        <taxon>Chordata</taxon>
        <taxon>Craniata</taxon>
        <taxon>Vertebrata</taxon>
        <taxon>Euteleostomi</taxon>
        <taxon>Actinopterygii</taxon>
        <taxon>Neopterygii</taxon>
        <taxon>Teleostei</taxon>
        <taxon>Neoteleostei</taxon>
        <taxon>Acanthomorphata</taxon>
        <taxon>Ovalentaria</taxon>
        <taxon>Blenniimorphae</taxon>
        <taxon>Blenniiformes</taxon>
        <taxon>Gobiesocoidei</taxon>
        <taxon>Gobiesocidae</taxon>
        <taxon>Gobiesocinae</taxon>
        <taxon>Gouania</taxon>
    </lineage>
</organism>
<dbReference type="Pfam" id="PF00665">
    <property type="entry name" value="rve"/>
    <property type="match status" value="1"/>
</dbReference>
<evidence type="ECO:0000313" key="5">
    <source>
        <dbReference type="Proteomes" id="UP000694680"/>
    </source>
</evidence>
<dbReference type="InterPro" id="IPR036397">
    <property type="entry name" value="RNaseH_sf"/>
</dbReference>
<reference evidence="4" key="1">
    <citation type="submission" date="2020-06" db="EMBL/GenBank/DDBJ databases">
        <authorList>
            <consortium name="Wellcome Sanger Institute Data Sharing"/>
        </authorList>
    </citation>
    <scope>NUCLEOTIDE SEQUENCE [LARGE SCALE GENOMIC DNA]</scope>
</reference>
<dbReference type="GO" id="GO:0015074">
    <property type="term" value="P:DNA integration"/>
    <property type="evidence" value="ECO:0007669"/>
    <property type="project" value="InterPro"/>
</dbReference>
<accession>A0A8C5HQZ8</accession>
<dbReference type="FunFam" id="3.30.420.10:FF:000032">
    <property type="entry name" value="Retrovirus-related Pol polyprotein from transposon 297-like Protein"/>
    <property type="match status" value="1"/>
</dbReference>
<reference evidence="4" key="2">
    <citation type="submission" date="2025-08" db="UniProtKB">
        <authorList>
            <consortium name="Ensembl"/>
        </authorList>
    </citation>
    <scope>IDENTIFICATION</scope>
</reference>
<evidence type="ECO:0000256" key="2">
    <source>
        <dbReference type="SAM" id="MobiDB-lite"/>
    </source>
</evidence>
<dbReference type="InterPro" id="IPR041588">
    <property type="entry name" value="Integrase_H2C2"/>
</dbReference>
<sequence length="559" mass="62023">MDSDSAVVCSVESPQPDSPSDSTPPPVSCAVDQDQALVYALSHDGSSLRELQRQDADVGQVLAWLEEDLRPPRWRLRGASRGLKKLWHEFPRLKLVDGLLYRTVYLSEAGLATQVVVPSTLVPEVLQLLHGAPLTAHLAHERVLARARAVCYWPYMHTDILAWCEQCYACQRRKSPVPNHQAPMRTSQSERPFQRVAADILELPVTSGGNRYVLVVEDYFSKFVNLYAISDQRAATVAERLFKDYVLEHGVMETLHTDMGRQFESEVVKHLCCKLGVRKTHTTPYHPKSDGMVERFNRTLIDQLAKTLLSCEGEWDCFLSEVAFAYNTSVHSSTGFTPYFLTHGREARTPVDVLLGPSGQPYAGPVSLEGFVESLLRRLETAFGLTRDNNFGASLKQKTFYDSRMRHEPYEVGDLVWLNDPTESRRKLAPHWKGPYLVQARLDTDGMVGVTYRINSPFAEDPPHQTVHYNRLRRYGLPAAVPMAGSSESGHAPSMSPVLQELVTPHGSPGAVPLPGSAGGGGMGQVGVSPGSPVPALGKVSRAGRQSRVPTRFRDYVLE</sequence>
<feature type="domain" description="Integrase catalytic" evidence="3">
    <location>
        <begin position="188"/>
        <end position="346"/>
    </location>
</feature>
<dbReference type="AlphaFoldDB" id="A0A8C5HQZ8"/>
<evidence type="ECO:0000259" key="3">
    <source>
        <dbReference type="PROSITE" id="PS50994"/>
    </source>
</evidence>
<dbReference type="GO" id="GO:0003676">
    <property type="term" value="F:nucleic acid binding"/>
    <property type="evidence" value="ECO:0007669"/>
    <property type="project" value="InterPro"/>
</dbReference>
<dbReference type="PANTHER" id="PTHR37984:SF5">
    <property type="entry name" value="PROTEIN NYNRIN-LIKE"/>
    <property type="match status" value="1"/>
</dbReference>
<dbReference type="Gene3D" id="3.30.420.10">
    <property type="entry name" value="Ribonuclease H-like superfamily/Ribonuclease H"/>
    <property type="match status" value="1"/>
</dbReference>
<proteinExistence type="predicted"/>
<dbReference type="SUPFAM" id="SSF53098">
    <property type="entry name" value="Ribonuclease H-like"/>
    <property type="match status" value="1"/>
</dbReference>
<dbReference type="PANTHER" id="PTHR37984">
    <property type="entry name" value="PROTEIN CBG26694"/>
    <property type="match status" value="1"/>
</dbReference>
<feature type="region of interest" description="Disordered" evidence="2">
    <location>
        <begin position="507"/>
        <end position="559"/>
    </location>
</feature>
<feature type="compositionally biased region" description="Low complexity" evidence="2">
    <location>
        <begin position="10"/>
        <end position="21"/>
    </location>
</feature>
<keyword evidence="5" id="KW-1185">Reference proteome</keyword>
<feature type="compositionally biased region" description="Low complexity" evidence="2">
    <location>
        <begin position="526"/>
        <end position="538"/>
    </location>
</feature>
<dbReference type="FunFam" id="1.10.340.70:FF:000001">
    <property type="entry name" value="Retrovirus-related Pol polyprotein from transposon gypsy-like Protein"/>
    <property type="match status" value="1"/>
</dbReference>
<dbReference type="Proteomes" id="UP000694680">
    <property type="component" value="Chromosome 22"/>
</dbReference>
<dbReference type="InterPro" id="IPR050951">
    <property type="entry name" value="Retrovirus_Pol_polyprotein"/>
</dbReference>
<dbReference type="PROSITE" id="PS50994">
    <property type="entry name" value="INTEGRASE"/>
    <property type="match status" value="1"/>
</dbReference>
<evidence type="ECO:0000313" key="4">
    <source>
        <dbReference type="Ensembl" id="ENSGWIP00000049370.1"/>
    </source>
</evidence>
<feature type="compositionally biased region" description="Low complexity" evidence="2">
    <location>
        <begin position="507"/>
        <end position="516"/>
    </location>
</feature>
<protein>
    <recommendedName>
        <fullName evidence="1">Gypsy retrotransposon integrase-like protein 1</fullName>
    </recommendedName>
</protein>
<dbReference type="Ensembl" id="ENSGWIT00000053362.1">
    <property type="protein sequence ID" value="ENSGWIP00000049370.1"/>
    <property type="gene ID" value="ENSGWIG00000024080.1"/>
</dbReference>
<name>A0A8C5HQZ8_GOUWI</name>
<reference evidence="4" key="3">
    <citation type="submission" date="2025-09" db="UniProtKB">
        <authorList>
            <consortium name="Ensembl"/>
        </authorList>
    </citation>
    <scope>IDENTIFICATION</scope>
</reference>
<dbReference type="Gene3D" id="1.10.340.70">
    <property type="match status" value="1"/>
</dbReference>